<accession>A0ACC1LUE2</accession>
<reference evidence="1" key="1">
    <citation type="submission" date="2022-07" db="EMBL/GenBank/DDBJ databases">
        <title>Phylogenomic reconstructions and comparative analyses of Kickxellomycotina fungi.</title>
        <authorList>
            <person name="Reynolds N.K."/>
            <person name="Stajich J.E."/>
            <person name="Barry K."/>
            <person name="Grigoriev I.V."/>
            <person name="Crous P."/>
            <person name="Smith M.E."/>
        </authorList>
    </citation>
    <scope>NUCLEOTIDE SEQUENCE</scope>
    <source>
        <strain evidence="1">CBS 190363</strain>
    </source>
</reference>
<dbReference type="EMBL" id="JANBVB010003366">
    <property type="protein sequence ID" value="KAJ2879203.1"/>
    <property type="molecule type" value="Genomic_DNA"/>
</dbReference>
<dbReference type="Proteomes" id="UP001139981">
    <property type="component" value="Unassembled WGS sequence"/>
</dbReference>
<name>A0ACC1LUE2_9FUNG</name>
<gene>
    <name evidence="1" type="primary">ECM42_1</name>
    <name evidence="1" type="ORF">IWW38_006161</name>
</gene>
<protein>
    <submittedName>
        <fullName evidence="1">Glutamate N-acetyltransferase</fullName>
    </submittedName>
</protein>
<comment type="caution">
    <text evidence="1">The sequence shown here is derived from an EMBL/GenBank/DDBJ whole genome shotgun (WGS) entry which is preliminary data.</text>
</comment>
<keyword evidence="2" id="KW-1185">Reference proteome</keyword>
<organism evidence="1 2">
    <name type="scientific">Coemansia aciculifera</name>
    <dbReference type="NCBI Taxonomy" id="417176"/>
    <lineage>
        <taxon>Eukaryota</taxon>
        <taxon>Fungi</taxon>
        <taxon>Fungi incertae sedis</taxon>
        <taxon>Zoopagomycota</taxon>
        <taxon>Kickxellomycotina</taxon>
        <taxon>Kickxellomycetes</taxon>
        <taxon>Kickxellales</taxon>
        <taxon>Kickxellaceae</taxon>
        <taxon>Coemansia</taxon>
    </lineage>
</organism>
<evidence type="ECO:0000313" key="1">
    <source>
        <dbReference type="EMBL" id="KAJ2879203.1"/>
    </source>
</evidence>
<feature type="non-terminal residue" evidence="1">
    <location>
        <position position="146"/>
    </location>
</feature>
<sequence length="146" mass="15290">MLLSFSTRRLLQRSAASNVRLFSTDAAQFPVAKQRFIPTAGVYPQGFVAGGSVCGIKKRGQPDLAAILSDRPATASAVFTTNQFCAAPVHFDRALIDEARRGGARVVRAVVTNSGCANAVTGKQGMADARAMSEAGDLLVGKFDGT</sequence>
<evidence type="ECO:0000313" key="2">
    <source>
        <dbReference type="Proteomes" id="UP001139981"/>
    </source>
</evidence>
<proteinExistence type="predicted"/>